<name>A0A2C6MIY5_9FIRM</name>
<keyword evidence="7" id="KW-1185">Reference proteome</keyword>
<evidence type="ECO:0000256" key="2">
    <source>
        <dbReference type="ARBA" id="ARBA00022692"/>
    </source>
</evidence>
<dbReference type="PANTHER" id="PTHR33514:SF13">
    <property type="entry name" value="PROTEIN ABCI12, CHLOROPLASTIC"/>
    <property type="match status" value="1"/>
</dbReference>
<gene>
    <name evidence="6" type="ORF">P378_01060</name>
</gene>
<feature type="transmembrane region" description="Helical" evidence="5">
    <location>
        <begin position="239"/>
        <end position="257"/>
    </location>
</feature>
<accession>A0A2C6MIY5</accession>
<dbReference type="PANTHER" id="PTHR33514">
    <property type="entry name" value="PROTEIN ABCI12, CHLOROPLASTIC"/>
    <property type="match status" value="1"/>
</dbReference>
<reference evidence="6 7" key="1">
    <citation type="submission" date="2013-09" db="EMBL/GenBank/DDBJ databases">
        <title>Biodegradation of hydrocarbons in the deep terrestrial subsurface : characterization of a microbial consortium composed of two Desulfotomaculum species originating from a deep geological formation.</title>
        <authorList>
            <person name="Aullo T."/>
            <person name="Berlendis S."/>
            <person name="Lascourreges J.-F."/>
            <person name="Dessort D."/>
            <person name="Saint-Laurent S."/>
            <person name="Schraauwers B."/>
            <person name="Mas J."/>
            <person name="Magot M."/>
            <person name="Ranchou-Peyruse A."/>
        </authorList>
    </citation>
    <scope>NUCLEOTIDE SEQUENCE [LARGE SCALE GENOMIC DNA]</scope>
    <source>
        <strain evidence="6 7">Bs107</strain>
    </source>
</reference>
<evidence type="ECO:0000313" key="7">
    <source>
        <dbReference type="Proteomes" id="UP000222564"/>
    </source>
</evidence>
<feature type="transmembrane region" description="Helical" evidence="5">
    <location>
        <begin position="277"/>
        <end position="299"/>
    </location>
</feature>
<feature type="transmembrane region" description="Helical" evidence="5">
    <location>
        <begin position="12"/>
        <end position="32"/>
    </location>
</feature>
<dbReference type="OrthoDB" id="2039442at2"/>
<protein>
    <submittedName>
        <fullName evidence="6">Cobalt transporter</fullName>
    </submittedName>
</protein>
<dbReference type="AlphaFoldDB" id="A0A2C6MIY5"/>
<keyword evidence="3 5" id="KW-1133">Transmembrane helix</keyword>
<dbReference type="RefSeq" id="WP_099081961.1">
    <property type="nucleotide sequence ID" value="NZ_AWQQ01000007.1"/>
</dbReference>
<evidence type="ECO:0000313" key="6">
    <source>
        <dbReference type="EMBL" id="PHJ39802.1"/>
    </source>
</evidence>
<dbReference type="Pfam" id="PF02361">
    <property type="entry name" value="CbiQ"/>
    <property type="match status" value="1"/>
</dbReference>
<evidence type="ECO:0000256" key="3">
    <source>
        <dbReference type="ARBA" id="ARBA00022989"/>
    </source>
</evidence>
<organism evidence="6 7">
    <name type="scientific">Desulforamulus profundi</name>
    <dbReference type="NCBI Taxonomy" id="1383067"/>
    <lineage>
        <taxon>Bacteria</taxon>
        <taxon>Bacillati</taxon>
        <taxon>Bacillota</taxon>
        <taxon>Clostridia</taxon>
        <taxon>Eubacteriales</taxon>
        <taxon>Peptococcaceae</taxon>
        <taxon>Desulforamulus</taxon>
    </lineage>
</organism>
<dbReference type="InterPro" id="IPR003339">
    <property type="entry name" value="ABC/ECF_trnsptr_transmembrane"/>
</dbReference>
<dbReference type="Proteomes" id="UP000222564">
    <property type="component" value="Unassembled WGS sequence"/>
</dbReference>
<evidence type="ECO:0000256" key="4">
    <source>
        <dbReference type="ARBA" id="ARBA00023136"/>
    </source>
</evidence>
<dbReference type="GO" id="GO:0005886">
    <property type="term" value="C:plasma membrane"/>
    <property type="evidence" value="ECO:0007669"/>
    <property type="project" value="TreeGrafter"/>
</dbReference>
<keyword evidence="4 5" id="KW-0472">Membrane</keyword>
<feature type="transmembrane region" description="Helical" evidence="5">
    <location>
        <begin position="39"/>
        <end position="56"/>
    </location>
</feature>
<sequence>MLDKLFYQEKGLFLQSLHPLAAMVYLGTLLVLSMAFTNPLYLVGLLLVVALAIWAADGLETWESYLKIGLSMMVLLMIINPLVTHAGKTIIWYGPRVPIFGRLTISLEAICYGAAMSVRLLDIISVFCLYNLIVNPDKALNLFSRFAGKSALVISLTTRMFPAMVRELETIRGVQQMRGVDFNKGSVKEKVKKYSSLINILLLSSLEESLEIAESMQARAFGSGPRSCYTRNLWRPRDVLCLSGSACALGVGIWGLLHGFGAYTYYPLMGYLINGTGTVVVLLIVLFGLSIPVILSWWWQYCHYLKSKI</sequence>
<comment type="subcellular location">
    <subcellularLocation>
        <location evidence="1">Membrane</location>
        <topology evidence="1">Multi-pass membrane protein</topology>
    </subcellularLocation>
</comment>
<dbReference type="EMBL" id="AWQQ01000007">
    <property type="protein sequence ID" value="PHJ39802.1"/>
    <property type="molecule type" value="Genomic_DNA"/>
</dbReference>
<feature type="transmembrane region" description="Helical" evidence="5">
    <location>
        <begin position="68"/>
        <end position="88"/>
    </location>
</feature>
<keyword evidence="2 5" id="KW-0812">Transmembrane</keyword>
<evidence type="ECO:0000256" key="1">
    <source>
        <dbReference type="ARBA" id="ARBA00004141"/>
    </source>
</evidence>
<comment type="caution">
    <text evidence="6">The sequence shown here is derived from an EMBL/GenBank/DDBJ whole genome shotgun (WGS) entry which is preliminary data.</text>
</comment>
<evidence type="ECO:0000256" key="5">
    <source>
        <dbReference type="SAM" id="Phobius"/>
    </source>
</evidence>
<dbReference type="CDD" id="cd16914">
    <property type="entry name" value="EcfT"/>
    <property type="match status" value="1"/>
</dbReference>
<proteinExistence type="predicted"/>